<name>A0A285PGD3_9HYPH</name>
<dbReference type="GO" id="GO:0004315">
    <property type="term" value="F:3-oxoacyl-[acyl-carrier-protein] synthase activity"/>
    <property type="evidence" value="ECO:0007669"/>
    <property type="project" value="InterPro"/>
</dbReference>
<organism evidence="5 6">
    <name type="scientific">Cohaesibacter gelatinilyticus</name>
    <dbReference type="NCBI Taxonomy" id="372072"/>
    <lineage>
        <taxon>Bacteria</taxon>
        <taxon>Pseudomonadati</taxon>
        <taxon>Pseudomonadota</taxon>
        <taxon>Alphaproteobacteria</taxon>
        <taxon>Hyphomicrobiales</taxon>
        <taxon>Cohaesibacteraceae</taxon>
    </lineage>
</organism>
<dbReference type="Proteomes" id="UP000219439">
    <property type="component" value="Unassembled WGS sequence"/>
</dbReference>
<dbReference type="EMBL" id="OBEL01000002">
    <property type="protein sequence ID" value="SNZ19206.1"/>
    <property type="molecule type" value="Genomic_DNA"/>
</dbReference>
<dbReference type="Pfam" id="PF08545">
    <property type="entry name" value="ACP_syn_III"/>
    <property type="match status" value="1"/>
</dbReference>
<dbReference type="Pfam" id="PF08541">
    <property type="entry name" value="ACP_syn_III_C"/>
    <property type="match status" value="1"/>
</dbReference>
<evidence type="ECO:0000313" key="5">
    <source>
        <dbReference type="EMBL" id="SNZ19206.1"/>
    </source>
</evidence>
<dbReference type="PANTHER" id="PTHR34069">
    <property type="entry name" value="3-OXOACYL-[ACYL-CARRIER-PROTEIN] SYNTHASE 3"/>
    <property type="match status" value="1"/>
</dbReference>
<dbReference type="Gene3D" id="3.40.47.10">
    <property type="match status" value="1"/>
</dbReference>
<keyword evidence="6" id="KW-1185">Reference proteome</keyword>
<feature type="domain" description="Beta-ketoacyl-[acyl-carrier-protein] synthase III N-terminal" evidence="4">
    <location>
        <begin position="113"/>
        <end position="181"/>
    </location>
</feature>
<dbReference type="RefSeq" id="WP_244580082.1">
    <property type="nucleotide sequence ID" value="NZ_OBEL01000002.1"/>
</dbReference>
<feature type="domain" description="Beta-ketoacyl-[acyl-carrier-protein] synthase III C-terminal" evidence="3">
    <location>
        <begin position="250"/>
        <end position="338"/>
    </location>
</feature>
<evidence type="ECO:0000256" key="1">
    <source>
        <dbReference type="ARBA" id="ARBA00022679"/>
    </source>
</evidence>
<dbReference type="GO" id="GO:0006633">
    <property type="term" value="P:fatty acid biosynthetic process"/>
    <property type="evidence" value="ECO:0007669"/>
    <property type="project" value="InterPro"/>
</dbReference>
<dbReference type="InterPro" id="IPR016039">
    <property type="entry name" value="Thiolase-like"/>
</dbReference>
<proteinExistence type="predicted"/>
<dbReference type="CDD" id="cd00830">
    <property type="entry name" value="KAS_III"/>
    <property type="match status" value="1"/>
</dbReference>
<keyword evidence="1" id="KW-0808">Transferase</keyword>
<dbReference type="InterPro" id="IPR013751">
    <property type="entry name" value="ACP_syn_III_N"/>
</dbReference>
<dbReference type="GO" id="GO:0044550">
    <property type="term" value="P:secondary metabolite biosynthetic process"/>
    <property type="evidence" value="ECO:0007669"/>
    <property type="project" value="TreeGrafter"/>
</dbReference>
<dbReference type="AlphaFoldDB" id="A0A285PGD3"/>
<accession>A0A285PGD3</accession>
<sequence length="339" mass="36260">MEQTAYIPVQICGTGRALPKNRLCSSQLDAQLGLPSGHLASVSGVEQRFFCNQENQIDLAITASQTALADANLAMEEIDLVLCASAIPYQTLPTTAPLVMQRLGMADGQAAAFDVNSTCLSFLNAFEVAANKLALGQCNNALVVSSEVASRALPWDDRPDVAALFGDGAAAAILTRAKHEKTTGRKGIHACQMQTFPSAYDACHIKAGGTRIDIHKETESFLAEARFSMDGRALFQITQKHFQKFVSQLLDQAGWTLDDIDIVIPHQASPVALAHMIKSLKLAPEKVINIAAQVGNQIAASIPFCLDHARKEKYLQSGMHVLLLGTSAGVSFGGMALKV</sequence>
<evidence type="ECO:0000256" key="2">
    <source>
        <dbReference type="ARBA" id="ARBA00023315"/>
    </source>
</evidence>
<dbReference type="InterPro" id="IPR013747">
    <property type="entry name" value="ACP_syn_III_C"/>
</dbReference>
<evidence type="ECO:0000313" key="6">
    <source>
        <dbReference type="Proteomes" id="UP000219439"/>
    </source>
</evidence>
<dbReference type="SUPFAM" id="SSF53901">
    <property type="entry name" value="Thiolase-like"/>
    <property type="match status" value="1"/>
</dbReference>
<evidence type="ECO:0000259" key="3">
    <source>
        <dbReference type="Pfam" id="PF08541"/>
    </source>
</evidence>
<gene>
    <name evidence="5" type="ORF">SAMN06265368_2286</name>
</gene>
<reference evidence="5 6" key="1">
    <citation type="submission" date="2017-09" db="EMBL/GenBank/DDBJ databases">
        <authorList>
            <person name="Ehlers B."/>
            <person name="Leendertz F.H."/>
        </authorList>
    </citation>
    <scope>NUCLEOTIDE SEQUENCE [LARGE SCALE GENOMIC DNA]</scope>
    <source>
        <strain evidence="5 6">DSM 18289</strain>
    </source>
</reference>
<evidence type="ECO:0000259" key="4">
    <source>
        <dbReference type="Pfam" id="PF08545"/>
    </source>
</evidence>
<dbReference type="PANTHER" id="PTHR34069:SF2">
    <property type="entry name" value="BETA-KETOACYL-[ACYL-CARRIER-PROTEIN] SYNTHASE III"/>
    <property type="match status" value="1"/>
</dbReference>
<keyword evidence="2" id="KW-0012">Acyltransferase</keyword>
<protein>
    <submittedName>
        <fullName evidence="5">3-oxoacyl-[acyl-carrier-protein] synthase-3</fullName>
    </submittedName>
</protein>